<dbReference type="SUPFAM" id="SSF47384">
    <property type="entry name" value="Homodimeric domain of signal transducing histidine kinase"/>
    <property type="match status" value="1"/>
</dbReference>
<evidence type="ECO:0000256" key="5">
    <source>
        <dbReference type="ARBA" id="ARBA00022777"/>
    </source>
</evidence>
<keyword evidence="5 8" id="KW-0808">Transferase</keyword>
<dbReference type="InterPro" id="IPR003661">
    <property type="entry name" value="HisK_dim/P_dom"/>
</dbReference>
<dbReference type="EC" id="2.7.13.3" evidence="3"/>
<dbReference type="Gene3D" id="3.30.565.10">
    <property type="entry name" value="Histidine kinase-like ATPase, C-terminal domain"/>
    <property type="match status" value="1"/>
</dbReference>
<dbReference type="Proteomes" id="UP000594961">
    <property type="component" value="Chromosome"/>
</dbReference>
<keyword evidence="6" id="KW-0902">Two-component regulatory system</keyword>
<dbReference type="InterPro" id="IPR003594">
    <property type="entry name" value="HATPase_dom"/>
</dbReference>
<dbReference type="RefSeq" id="WP_197554828.1">
    <property type="nucleotide sequence ID" value="NZ_CP063212.1"/>
</dbReference>
<evidence type="ECO:0000313" key="9">
    <source>
        <dbReference type="Proteomes" id="UP000594961"/>
    </source>
</evidence>
<dbReference type="CDD" id="cd00082">
    <property type="entry name" value="HisKA"/>
    <property type="match status" value="1"/>
</dbReference>
<dbReference type="PRINTS" id="PR00344">
    <property type="entry name" value="BCTRLSENSOR"/>
</dbReference>
<dbReference type="Pfam" id="PF02518">
    <property type="entry name" value="HATPase_c"/>
    <property type="match status" value="1"/>
</dbReference>
<dbReference type="AlphaFoldDB" id="A0A7M1R2I2"/>
<feature type="domain" description="Histidine kinase" evidence="7">
    <location>
        <begin position="45"/>
        <end position="258"/>
    </location>
</feature>
<dbReference type="Gene3D" id="1.10.287.130">
    <property type="match status" value="1"/>
</dbReference>
<evidence type="ECO:0000259" key="7">
    <source>
        <dbReference type="PROSITE" id="PS50109"/>
    </source>
</evidence>
<dbReference type="InterPro" id="IPR004358">
    <property type="entry name" value="Sig_transdc_His_kin-like_C"/>
</dbReference>
<dbReference type="EMBL" id="CP063212">
    <property type="protein sequence ID" value="QOR48388.1"/>
    <property type="molecule type" value="Genomic_DNA"/>
</dbReference>
<gene>
    <name evidence="8" type="ORF">INS90_03710</name>
</gene>
<organism evidence="8 9">
    <name type="scientific">Trueperella pecoris</name>
    <dbReference type="NCBI Taxonomy" id="2733571"/>
    <lineage>
        <taxon>Bacteria</taxon>
        <taxon>Bacillati</taxon>
        <taxon>Actinomycetota</taxon>
        <taxon>Actinomycetes</taxon>
        <taxon>Actinomycetales</taxon>
        <taxon>Actinomycetaceae</taxon>
        <taxon>Trueperella</taxon>
    </lineage>
</organism>
<evidence type="ECO:0000256" key="2">
    <source>
        <dbReference type="ARBA" id="ARBA00004236"/>
    </source>
</evidence>
<dbReference type="PROSITE" id="PS50109">
    <property type="entry name" value="HIS_KIN"/>
    <property type="match status" value="1"/>
</dbReference>
<dbReference type="Pfam" id="PF00512">
    <property type="entry name" value="HisKA"/>
    <property type="match status" value="1"/>
</dbReference>
<dbReference type="SUPFAM" id="SSF55874">
    <property type="entry name" value="ATPase domain of HSP90 chaperone/DNA topoisomerase II/histidine kinase"/>
    <property type="match status" value="1"/>
</dbReference>
<evidence type="ECO:0000313" key="8">
    <source>
        <dbReference type="EMBL" id="QOR48388.1"/>
    </source>
</evidence>
<dbReference type="InterPro" id="IPR036097">
    <property type="entry name" value="HisK_dim/P_sf"/>
</dbReference>
<name>A0A7M1R2I2_9ACTO</name>
<keyword evidence="5 8" id="KW-0418">Kinase</keyword>
<comment type="catalytic activity">
    <reaction evidence="1">
        <text>ATP + protein L-histidine = ADP + protein N-phospho-L-histidine.</text>
        <dbReference type="EC" id="2.7.13.3"/>
    </reaction>
</comment>
<evidence type="ECO:0000256" key="4">
    <source>
        <dbReference type="ARBA" id="ARBA00022553"/>
    </source>
</evidence>
<dbReference type="PANTHER" id="PTHR43547:SF2">
    <property type="entry name" value="HYBRID SIGNAL TRANSDUCTION HISTIDINE KINASE C"/>
    <property type="match status" value="1"/>
</dbReference>
<evidence type="ECO:0000256" key="1">
    <source>
        <dbReference type="ARBA" id="ARBA00000085"/>
    </source>
</evidence>
<dbReference type="GO" id="GO:0000155">
    <property type="term" value="F:phosphorelay sensor kinase activity"/>
    <property type="evidence" value="ECO:0007669"/>
    <property type="project" value="InterPro"/>
</dbReference>
<evidence type="ECO:0000256" key="6">
    <source>
        <dbReference type="ARBA" id="ARBA00023012"/>
    </source>
</evidence>
<dbReference type="InterPro" id="IPR005467">
    <property type="entry name" value="His_kinase_dom"/>
</dbReference>
<dbReference type="PANTHER" id="PTHR43547">
    <property type="entry name" value="TWO-COMPONENT HISTIDINE KINASE"/>
    <property type="match status" value="1"/>
</dbReference>
<evidence type="ECO:0000256" key="3">
    <source>
        <dbReference type="ARBA" id="ARBA00012438"/>
    </source>
</evidence>
<dbReference type="SMART" id="SM00388">
    <property type="entry name" value="HisKA"/>
    <property type="match status" value="1"/>
</dbReference>
<protein>
    <recommendedName>
        <fullName evidence="3">histidine kinase</fullName>
        <ecNumber evidence="3">2.7.13.3</ecNumber>
    </recommendedName>
</protein>
<keyword evidence="4" id="KW-0597">Phosphoprotein</keyword>
<accession>A0A7M1R2I2</accession>
<sequence length="264" mass="28264">MIAVIVGAALAAGAIGYLAVRNRRLAGDLAAATAEVKRYESQPAVVAHEIRTPLSLIEAAAELLIGRSPGPLNPTQEGFVNTIFDNAQQAIGIAENSLVQRRFKDGNVRLRSDLVDIRDVVAHAAQSLRRTTDVPILVDVRGGILPLYADEQLIRQLVWNLVNNAIRHAEGEDGVHVRVTQAEHGGALLEVTDHGNGMDSADLENFFTAFATGSSRRPGSGIGMLVSQEIVDAHGGRMMVDSRPDIGTTIVVVLPQGHPERGER</sequence>
<dbReference type="InterPro" id="IPR036890">
    <property type="entry name" value="HATPase_C_sf"/>
</dbReference>
<proteinExistence type="predicted"/>
<dbReference type="GO" id="GO:0005886">
    <property type="term" value="C:plasma membrane"/>
    <property type="evidence" value="ECO:0007669"/>
    <property type="project" value="UniProtKB-SubCell"/>
</dbReference>
<dbReference type="SMART" id="SM00387">
    <property type="entry name" value="HATPase_c"/>
    <property type="match status" value="1"/>
</dbReference>
<comment type="subcellular location">
    <subcellularLocation>
        <location evidence="2">Cell membrane</location>
    </subcellularLocation>
</comment>
<reference evidence="8 9" key="1">
    <citation type="submission" date="2020-10" db="EMBL/GenBank/DDBJ databases">
        <title>Trueperella pecoris sp. nov. isolated from bovine and porcine specimens.</title>
        <authorList>
            <person name="Schoenecker L."/>
            <person name="Schnydrig P."/>
            <person name="Brodard I."/>
            <person name="Thomann A."/>
            <person name="Hemphill A."/>
            <person name="Rodriguez-Campos S."/>
            <person name="Perreten V."/>
            <person name="Jores J."/>
            <person name="Kittl S."/>
        </authorList>
    </citation>
    <scope>NUCLEOTIDE SEQUENCE [LARGE SCALE GENOMIC DNA]</scope>
    <source>
        <strain evidence="8 9">19OD0592</strain>
    </source>
</reference>